<gene>
    <name evidence="2" type="ORF">ACJ73_10168</name>
</gene>
<name>A0A1J9NZV6_9EURO</name>
<dbReference type="EMBL" id="LGTZ01003468">
    <property type="protein sequence ID" value="OJD09648.1"/>
    <property type="molecule type" value="Genomic_DNA"/>
</dbReference>
<organism evidence="2 3">
    <name type="scientific">Blastomyces percursus</name>
    <dbReference type="NCBI Taxonomy" id="1658174"/>
    <lineage>
        <taxon>Eukaryota</taxon>
        <taxon>Fungi</taxon>
        <taxon>Dikarya</taxon>
        <taxon>Ascomycota</taxon>
        <taxon>Pezizomycotina</taxon>
        <taxon>Eurotiomycetes</taxon>
        <taxon>Eurotiomycetidae</taxon>
        <taxon>Onygenales</taxon>
        <taxon>Ajellomycetaceae</taxon>
        <taxon>Blastomyces</taxon>
    </lineage>
</organism>
<comment type="caution">
    <text evidence="2">The sequence shown here is derived from an EMBL/GenBank/DDBJ whole genome shotgun (WGS) entry which is preliminary data.</text>
</comment>
<feature type="compositionally biased region" description="Pro residues" evidence="1">
    <location>
        <begin position="117"/>
        <end position="140"/>
    </location>
</feature>
<dbReference type="VEuPathDB" id="FungiDB:ACJ73_10168"/>
<dbReference type="AlphaFoldDB" id="A0A1J9NZV6"/>
<proteinExistence type="predicted"/>
<evidence type="ECO:0000313" key="3">
    <source>
        <dbReference type="Proteomes" id="UP000242791"/>
    </source>
</evidence>
<dbReference type="Proteomes" id="UP000242791">
    <property type="component" value="Unassembled WGS sequence"/>
</dbReference>
<feature type="region of interest" description="Disordered" evidence="1">
    <location>
        <begin position="98"/>
        <end position="140"/>
    </location>
</feature>
<feature type="non-terminal residue" evidence="2">
    <location>
        <position position="140"/>
    </location>
</feature>
<reference evidence="2 3" key="1">
    <citation type="submission" date="2015-08" db="EMBL/GenBank/DDBJ databases">
        <title>Emmonsia species relationships and genome sequence.</title>
        <authorList>
            <person name="Cuomo C.A."/>
            <person name="Schwartz I.S."/>
            <person name="Kenyon C."/>
            <person name="De Hoog G.S."/>
            <person name="Govender N.P."/>
            <person name="Botha A."/>
            <person name="Moreno L."/>
            <person name="De Vries M."/>
            <person name="Munoz J.F."/>
            <person name="Stielow J.B."/>
        </authorList>
    </citation>
    <scope>NUCLEOTIDE SEQUENCE [LARGE SCALE GENOMIC DNA]</scope>
    <source>
        <strain evidence="2 3">EI222</strain>
    </source>
</reference>
<evidence type="ECO:0000256" key="1">
    <source>
        <dbReference type="SAM" id="MobiDB-lite"/>
    </source>
</evidence>
<accession>A0A1J9NZV6</accession>
<keyword evidence="3" id="KW-1185">Reference proteome</keyword>
<sequence length="140" mass="15204">MALDRIEFVYGGCTGKPDTCNLRSRRRQRQPHAVYRRLSVRENTGEPVTASRIENRLSRVRRLPAAAAAAGIKPVQRSAVSQSIRGFASTTTIIIIMKAAPPQHHPQRPLHPISHPSSPPPLPPPPPPPSSSSSPPHPSS</sequence>
<evidence type="ECO:0000313" key="2">
    <source>
        <dbReference type="EMBL" id="OJD09648.1"/>
    </source>
</evidence>
<protein>
    <submittedName>
        <fullName evidence="2">Uncharacterized protein</fullName>
    </submittedName>
</protein>